<dbReference type="EMBL" id="JALJYF010000001">
    <property type="protein sequence ID" value="MCP1726124.1"/>
    <property type="molecule type" value="Genomic_DNA"/>
</dbReference>
<keyword evidence="3" id="KW-0281">Fimbrium</keyword>
<evidence type="ECO:0000256" key="3">
    <source>
        <dbReference type="RuleBase" id="RU000389"/>
    </source>
</evidence>
<evidence type="ECO:0000313" key="5">
    <source>
        <dbReference type="EMBL" id="MCP1726124.1"/>
    </source>
</evidence>
<comment type="similarity">
    <text evidence="1 3">Belongs to the N-Me-Phe pilin family.</text>
</comment>
<dbReference type="RefSeq" id="WP_301288278.1">
    <property type="nucleotide sequence ID" value="NZ_JALJYF010000001.1"/>
</dbReference>
<organism evidence="5 6">
    <name type="scientific">Natronospira proteinivora</name>
    <dbReference type="NCBI Taxonomy" id="1807133"/>
    <lineage>
        <taxon>Bacteria</taxon>
        <taxon>Pseudomonadati</taxon>
        <taxon>Pseudomonadota</taxon>
        <taxon>Gammaproteobacteria</taxon>
        <taxon>Natronospirales</taxon>
        <taxon>Natronospiraceae</taxon>
        <taxon>Natronospira</taxon>
    </lineage>
</organism>
<evidence type="ECO:0000256" key="4">
    <source>
        <dbReference type="SAM" id="Phobius"/>
    </source>
</evidence>
<dbReference type="Gene3D" id="3.30.700.10">
    <property type="entry name" value="Glycoprotein, Type 4 Pilin"/>
    <property type="match status" value="1"/>
</dbReference>
<dbReference type="Pfam" id="PF07963">
    <property type="entry name" value="N_methyl"/>
    <property type="match status" value="1"/>
</dbReference>
<dbReference type="Pfam" id="PF00114">
    <property type="entry name" value="Pilin"/>
    <property type="match status" value="1"/>
</dbReference>
<keyword evidence="6" id="KW-1185">Reference proteome</keyword>
<dbReference type="NCBIfam" id="TIGR02532">
    <property type="entry name" value="IV_pilin_GFxxxE"/>
    <property type="match status" value="1"/>
</dbReference>
<evidence type="ECO:0000313" key="6">
    <source>
        <dbReference type="Proteomes" id="UP001523550"/>
    </source>
</evidence>
<keyword evidence="2" id="KW-0488">Methylation</keyword>
<reference evidence="5 6" key="1">
    <citation type="submission" date="2022-03" db="EMBL/GenBank/DDBJ databases">
        <title>Genomic Encyclopedia of Type Strains, Phase III (KMG-III): the genomes of soil and plant-associated and newly described type strains.</title>
        <authorList>
            <person name="Whitman W."/>
        </authorList>
    </citation>
    <scope>NUCLEOTIDE SEQUENCE [LARGE SCALE GENOMIC DNA]</scope>
    <source>
        <strain evidence="5 6">BSker1</strain>
    </source>
</reference>
<keyword evidence="4" id="KW-1133">Transmembrane helix</keyword>
<dbReference type="PROSITE" id="PS00409">
    <property type="entry name" value="PROKAR_NTER_METHYL"/>
    <property type="match status" value="1"/>
</dbReference>
<feature type="transmembrane region" description="Helical" evidence="4">
    <location>
        <begin position="12"/>
        <end position="32"/>
    </location>
</feature>
<gene>
    <name evidence="5" type="ORF">J2T60_000089</name>
</gene>
<comment type="caution">
    <text evidence="5">The sequence shown here is derived from an EMBL/GenBank/DDBJ whole genome shotgun (WGS) entry which is preliminary data.</text>
</comment>
<name>A0ABT1G499_9GAMM</name>
<proteinExistence type="inferred from homology"/>
<dbReference type="InterPro" id="IPR001082">
    <property type="entry name" value="Pilin"/>
</dbReference>
<keyword evidence="4" id="KW-0812">Transmembrane</keyword>
<evidence type="ECO:0000256" key="2">
    <source>
        <dbReference type="ARBA" id="ARBA00022481"/>
    </source>
</evidence>
<evidence type="ECO:0000256" key="1">
    <source>
        <dbReference type="ARBA" id="ARBA00005233"/>
    </source>
</evidence>
<dbReference type="InterPro" id="IPR012902">
    <property type="entry name" value="N_methyl_site"/>
</dbReference>
<protein>
    <submittedName>
        <fullName evidence="5">Type IV pilus assembly protein PilA</fullName>
    </submittedName>
</protein>
<dbReference type="PANTHER" id="PTHR30093:SF34">
    <property type="entry name" value="PREPILIN PEPTIDASE-DEPENDENT PROTEIN D"/>
    <property type="match status" value="1"/>
</dbReference>
<accession>A0ABT1G499</accession>
<sequence length="168" mass="18577">MKNQAQKGFTLIELMIVVAIIGILAAIAIPQYNNYIARSQFSEANMILGGARTPVEEYVASRGEESFHDNITDPDELRDRLGVRIYGRHGAITSVDEGSVEIEYTFGSGEGDDTVEVSDMLRDETATYIYEDQADDGDTPDYQWSCETTVEARFLTGLCEEAAEEDGD</sequence>
<dbReference type="InterPro" id="IPR045584">
    <property type="entry name" value="Pilin-like"/>
</dbReference>
<keyword evidence="4" id="KW-0472">Membrane</keyword>
<dbReference type="Proteomes" id="UP001523550">
    <property type="component" value="Unassembled WGS sequence"/>
</dbReference>
<dbReference type="PANTHER" id="PTHR30093">
    <property type="entry name" value="GENERAL SECRETION PATHWAY PROTEIN G"/>
    <property type="match status" value="1"/>
</dbReference>
<dbReference type="SUPFAM" id="SSF54523">
    <property type="entry name" value="Pili subunits"/>
    <property type="match status" value="1"/>
</dbReference>